<sequence length="106" mass="11106">MATLESADTLRALEARLGADDTAGFYRDAATDRMVVTVTDEAAAETVRETGAVARLVERSGAELTAAKTTLDRTVHIAGTTWASTRSPTRSSSPPTAPSRVPGSTR</sequence>
<reference evidence="1" key="1">
    <citation type="submission" date="2024-03" db="EMBL/GenBank/DDBJ databases">
        <title>Novel Streptomyces species of biotechnological and ecological value are a feature of Machair soil.</title>
        <authorList>
            <person name="Prole J.R."/>
            <person name="Goodfellow M."/>
            <person name="Allenby N."/>
            <person name="Ward A.C."/>
        </authorList>
    </citation>
    <scope>NUCLEOTIDE SEQUENCE</scope>
    <source>
        <strain evidence="1">MS1.AVA.4</strain>
    </source>
</reference>
<organism evidence="1 2">
    <name type="scientific">Streptomyces pratisoli</name>
    <dbReference type="NCBI Taxonomy" id="3139917"/>
    <lineage>
        <taxon>Bacteria</taxon>
        <taxon>Bacillati</taxon>
        <taxon>Actinomycetota</taxon>
        <taxon>Actinomycetes</taxon>
        <taxon>Kitasatosporales</taxon>
        <taxon>Streptomycetaceae</taxon>
        <taxon>Streptomyces</taxon>
    </lineage>
</organism>
<dbReference type="Proteomes" id="UP001375539">
    <property type="component" value="Unassembled WGS sequence"/>
</dbReference>
<name>A0ACC6QU99_9ACTN</name>
<dbReference type="EMBL" id="JBBKAI010000002">
    <property type="protein sequence ID" value="MEJ8661852.1"/>
    <property type="molecule type" value="Genomic_DNA"/>
</dbReference>
<comment type="caution">
    <text evidence="1">The sequence shown here is derived from an EMBL/GenBank/DDBJ whole genome shotgun (WGS) entry which is preliminary data.</text>
</comment>
<keyword evidence="2" id="KW-1185">Reference proteome</keyword>
<protein>
    <submittedName>
        <fullName evidence="1">Uncharacterized protein</fullName>
    </submittedName>
</protein>
<proteinExistence type="predicted"/>
<evidence type="ECO:0000313" key="2">
    <source>
        <dbReference type="Proteomes" id="UP001375539"/>
    </source>
</evidence>
<gene>
    <name evidence="1" type="ORF">WKI58_36015</name>
</gene>
<accession>A0ACC6QU99</accession>
<evidence type="ECO:0000313" key="1">
    <source>
        <dbReference type="EMBL" id="MEJ8661852.1"/>
    </source>
</evidence>